<keyword evidence="3" id="KW-1185">Reference proteome</keyword>
<dbReference type="RefSeq" id="WP_108384863.1">
    <property type="nucleotide sequence ID" value="NZ_QBUD01000001.1"/>
</dbReference>
<name>A0A2T6KRL3_9RHOB</name>
<keyword evidence="1" id="KW-1133">Transmembrane helix</keyword>
<accession>A0A2T6KRL3</accession>
<feature type="transmembrane region" description="Helical" evidence="1">
    <location>
        <begin position="119"/>
        <end position="137"/>
    </location>
</feature>
<keyword evidence="1" id="KW-0472">Membrane</keyword>
<evidence type="ECO:0000313" key="2">
    <source>
        <dbReference type="EMBL" id="PUB19206.1"/>
    </source>
</evidence>
<dbReference type="Proteomes" id="UP000244523">
    <property type="component" value="Unassembled WGS sequence"/>
</dbReference>
<evidence type="ECO:0000313" key="3">
    <source>
        <dbReference type="Proteomes" id="UP000244523"/>
    </source>
</evidence>
<organism evidence="2 3">
    <name type="scientific">Yoonia sediminilitoris</name>
    <dbReference type="NCBI Taxonomy" id="1286148"/>
    <lineage>
        <taxon>Bacteria</taxon>
        <taxon>Pseudomonadati</taxon>
        <taxon>Pseudomonadota</taxon>
        <taxon>Alphaproteobacteria</taxon>
        <taxon>Rhodobacterales</taxon>
        <taxon>Paracoccaceae</taxon>
        <taxon>Yoonia</taxon>
    </lineage>
</organism>
<dbReference type="EMBL" id="QBUD01000001">
    <property type="protein sequence ID" value="PUB19206.1"/>
    <property type="molecule type" value="Genomic_DNA"/>
</dbReference>
<reference evidence="2 3" key="1">
    <citation type="submission" date="2018-04" db="EMBL/GenBank/DDBJ databases">
        <title>Genomic Encyclopedia of Archaeal and Bacterial Type Strains, Phase II (KMG-II): from individual species to whole genera.</title>
        <authorList>
            <person name="Goeker M."/>
        </authorList>
    </citation>
    <scope>NUCLEOTIDE SEQUENCE [LARGE SCALE GENOMIC DNA]</scope>
    <source>
        <strain evidence="2 3">DSM 29955</strain>
    </source>
</reference>
<evidence type="ECO:0000256" key="1">
    <source>
        <dbReference type="SAM" id="Phobius"/>
    </source>
</evidence>
<keyword evidence="1" id="KW-0812">Transmembrane</keyword>
<sequence length="165" mass="18771">MENNDRLAKLIFDQVQGQSLDRDAEIDQMLRDALRTAQSRLDLRDRIFDEIRKTNQITTDDVAEAMGETFADLIRDLEDDIGNAEQNMLPSRFMLSTSIAGMIGALTAFVYGVADAPTALGAFGLASVIFFLTHTYYQRMGRLISDLRKRRADYAAFRDLLRRRL</sequence>
<dbReference type="AlphaFoldDB" id="A0A2T6KRL3"/>
<proteinExistence type="predicted"/>
<feature type="transmembrane region" description="Helical" evidence="1">
    <location>
        <begin position="93"/>
        <end position="113"/>
    </location>
</feature>
<comment type="caution">
    <text evidence="2">The sequence shown here is derived from an EMBL/GenBank/DDBJ whole genome shotgun (WGS) entry which is preliminary data.</text>
</comment>
<protein>
    <submittedName>
        <fullName evidence="2">Uncharacterized protein</fullName>
    </submittedName>
</protein>
<gene>
    <name evidence="2" type="ORF">C8N45_101799</name>
</gene>